<dbReference type="Pfam" id="PF15006">
    <property type="entry name" value="DUF4517"/>
    <property type="match status" value="1"/>
</dbReference>
<accession>A0A068WGP0</accession>
<name>A0A068WGP0_ECHGR</name>
<sequence>MAVVCNSRPGSVFHPSTRPAHCKMADDSTKLSPHLGMRKKRSVQFLVDCHLQEAESIGGGPVEASGYCSCHEGDNISVRSTGSTHRMVVCPIRSASPRPSSGTVDSVTADEDEDGSPITISRPPDAPEDLAVFEIGLGMLRQHTIYEVQFLLPTAGRLNSEDVEIARTNVVLPQEGRHFERAADVEVIRIDFFKNDGVYKLTMKMTTCAMPHLFESFVLRETLHHENCVYFMLRGNALGKGHGTPSLRLGIHQVGHTAEYEGSDGKTEPRLEIDVNRHPCHRDCSLLHFLALHITSLLSPPKSSHSLYMTPFMHPAWLLL</sequence>
<protein>
    <recommendedName>
        <fullName evidence="2">Adipose-secreted signaling protein</fullName>
    </recommendedName>
</protein>
<comment type="similarity">
    <text evidence="1">Belongs to the ADISSP family.</text>
</comment>
<evidence type="ECO:0000256" key="2">
    <source>
        <dbReference type="ARBA" id="ARBA00035300"/>
    </source>
</evidence>
<evidence type="ECO:0000313" key="4">
    <source>
        <dbReference type="EMBL" id="CDS16735.1"/>
    </source>
</evidence>
<feature type="region of interest" description="Disordered" evidence="3">
    <location>
        <begin position="93"/>
        <end position="123"/>
    </location>
</feature>
<dbReference type="EMBL" id="LK028577">
    <property type="protein sequence ID" value="CDS16735.1"/>
    <property type="molecule type" value="Genomic_DNA"/>
</dbReference>
<dbReference type="Proteomes" id="UP000492820">
    <property type="component" value="Unassembled WGS sequence"/>
</dbReference>
<evidence type="ECO:0000256" key="3">
    <source>
        <dbReference type="SAM" id="MobiDB-lite"/>
    </source>
</evidence>
<dbReference type="PANTHER" id="PTHR13287">
    <property type="entry name" value="ADIPOSE-SECRETED SIGNALING PROTEIN"/>
    <property type="match status" value="1"/>
</dbReference>
<reference evidence="4 5" key="1">
    <citation type="journal article" date="2013" name="Nature">
        <title>The genomes of four tapeworm species reveal adaptations to parasitism.</title>
        <authorList>
            <person name="Tsai I.J."/>
            <person name="Zarowiecki M."/>
            <person name="Holroyd N."/>
            <person name="Garciarrubio A."/>
            <person name="Sanchez-Flores A."/>
            <person name="Brooks K.L."/>
            <person name="Tracey A."/>
            <person name="Bobes R.J."/>
            <person name="Fragoso G."/>
            <person name="Sciutto E."/>
            <person name="Aslett M."/>
            <person name="Beasley H."/>
            <person name="Bennett H.M."/>
            <person name="Cai J."/>
            <person name="Camicia F."/>
            <person name="Clark R."/>
            <person name="Cucher M."/>
            <person name="De Silva N."/>
            <person name="Day T.A."/>
            <person name="Deplazes P."/>
            <person name="Estrada K."/>
            <person name="Fernandez C."/>
            <person name="Holland P.W."/>
            <person name="Hou J."/>
            <person name="Hu S."/>
            <person name="Huckvale T."/>
            <person name="Hung S.S."/>
            <person name="Kamenetzky L."/>
            <person name="Keane J.A."/>
            <person name="Kiss F."/>
            <person name="Koziol U."/>
            <person name="Lambert O."/>
            <person name="Liu K."/>
            <person name="Luo X."/>
            <person name="Luo Y."/>
            <person name="Macchiaroli N."/>
            <person name="Nichol S."/>
            <person name="Paps J."/>
            <person name="Parkinson J."/>
            <person name="Pouchkina-Stantcheva N."/>
            <person name="Riddiford N."/>
            <person name="Rosenzvit M."/>
            <person name="Salinas G."/>
            <person name="Wasmuth J.D."/>
            <person name="Zamanian M."/>
            <person name="Zheng Y."/>
            <person name="Cai X."/>
            <person name="Soberon X."/>
            <person name="Olson P.D."/>
            <person name="Laclette J.P."/>
            <person name="Brehm K."/>
            <person name="Berriman M."/>
            <person name="Garciarrubio A."/>
            <person name="Bobes R.J."/>
            <person name="Fragoso G."/>
            <person name="Sanchez-Flores A."/>
            <person name="Estrada K."/>
            <person name="Cevallos M.A."/>
            <person name="Morett E."/>
            <person name="Gonzalez V."/>
            <person name="Portillo T."/>
            <person name="Ochoa-Leyva A."/>
            <person name="Jose M.V."/>
            <person name="Sciutto E."/>
            <person name="Landa A."/>
            <person name="Jimenez L."/>
            <person name="Valdes V."/>
            <person name="Carrero J.C."/>
            <person name="Larralde C."/>
            <person name="Morales-Montor J."/>
            <person name="Limon-Lason J."/>
            <person name="Soberon X."/>
            <person name="Laclette J.P."/>
        </authorList>
    </citation>
    <scope>NUCLEOTIDE SEQUENCE [LARGE SCALE GENOMIC DNA]</scope>
</reference>
<reference evidence="6" key="3">
    <citation type="submission" date="2020-10" db="UniProtKB">
        <authorList>
            <consortium name="WormBaseParasite"/>
        </authorList>
    </citation>
    <scope>IDENTIFICATION</scope>
</reference>
<evidence type="ECO:0000313" key="5">
    <source>
        <dbReference type="Proteomes" id="UP000492820"/>
    </source>
</evidence>
<evidence type="ECO:0000256" key="1">
    <source>
        <dbReference type="ARBA" id="ARBA00035018"/>
    </source>
</evidence>
<dbReference type="InterPro" id="IPR026794">
    <property type="entry name" value="ADISSP"/>
</dbReference>
<gene>
    <name evidence="4" type="ORF">EgrG_000943800</name>
</gene>
<dbReference type="WBParaSite" id="EgrG_000943800">
    <property type="protein sequence ID" value="EgrG_000943800"/>
    <property type="gene ID" value="EgrG_000943800"/>
</dbReference>
<dbReference type="OrthoDB" id="6246153at2759"/>
<evidence type="ECO:0000313" key="6">
    <source>
        <dbReference type="WBParaSite" id="EgrG_000943800"/>
    </source>
</evidence>
<organism evidence="4">
    <name type="scientific">Echinococcus granulosus</name>
    <name type="common">Hydatid tapeworm</name>
    <dbReference type="NCBI Taxonomy" id="6210"/>
    <lineage>
        <taxon>Eukaryota</taxon>
        <taxon>Metazoa</taxon>
        <taxon>Spiralia</taxon>
        <taxon>Lophotrochozoa</taxon>
        <taxon>Platyhelminthes</taxon>
        <taxon>Cestoda</taxon>
        <taxon>Eucestoda</taxon>
        <taxon>Cyclophyllidea</taxon>
        <taxon>Taeniidae</taxon>
        <taxon>Echinococcus</taxon>
        <taxon>Echinococcus granulosus group</taxon>
    </lineage>
</organism>
<proteinExistence type="inferred from homology"/>
<dbReference type="PANTHER" id="PTHR13287:SF2">
    <property type="entry name" value="ADIPOSE-SECRETED SIGNALING PROTEIN"/>
    <property type="match status" value="1"/>
</dbReference>
<reference evidence="4" key="2">
    <citation type="submission" date="2014-06" db="EMBL/GenBank/DDBJ databases">
        <authorList>
            <person name="Aslett M."/>
        </authorList>
    </citation>
    <scope>NUCLEOTIDE SEQUENCE</scope>
</reference>
<feature type="compositionally biased region" description="Polar residues" evidence="3">
    <location>
        <begin position="97"/>
        <end position="106"/>
    </location>
</feature>
<dbReference type="AlphaFoldDB" id="A0A068WGP0"/>